<dbReference type="EMBL" id="BHZE01000018">
    <property type="protein sequence ID" value="GCD78220.1"/>
    <property type="molecule type" value="Genomic_DNA"/>
</dbReference>
<dbReference type="Proteomes" id="UP000286715">
    <property type="component" value="Unassembled WGS sequence"/>
</dbReference>
<gene>
    <name evidence="1" type="ORF">JCM31826_17020</name>
</gene>
<comment type="caution">
    <text evidence="1">The sequence shown here is derived from an EMBL/GenBank/DDBJ whole genome shotgun (WGS) entry which is preliminary data.</text>
</comment>
<sequence length="64" mass="7271">MTINAGKIYTIKSMALNEIKSRSEISVVTTRNRETFNSSAFEPLNKLHGYFESIFSEIINKNVS</sequence>
<evidence type="ECO:0000313" key="1">
    <source>
        <dbReference type="EMBL" id="GCD78220.1"/>
    </source>
</evidence>
<protein>
    <submittedName>
        <fullName evidence="1">Uncharacterized protein</fullName>
    </submittedName>
</protein>
<proteinExistence type="predicted"/>
<organism evidence="1 2">
    <name type="scientific">Thermaurantimonas aggregans</name>
    <dbReference type="NCBI Taxonomy" id="2173829"/>
    <lineage>
        <taxon>Bacteria</taxon>
        <taxon>Pseudomonadati</taxon>
        <taxon>Bacteroidota</taxon>
        <taxon>Flavobacteriia</taxon>
        <taxon>Flavobacteriales</taxon>
        <taxon>Schleiferiaceae</taxon>
        <taxon>Thermaurantimonas</taxon>
    </lineage>
</organism>
<name>A0A401XMH8_9FLAO</name>
<reference evidence="1 2" key="1">
    <citation type="submission" date="2018-11" db="EMBL/GenBank/DDBJ databases">
        <title>Schleiferia aggregans sp. nov., a moderately thermophilic heterotrophic bacterium isolated from microbial mats at a terrestrial hot spring.</title>
        <authorList>
            <person name="Iino T."/>
            <person name="Ohkuma M."/>
            <person name="Haruta S."/>
        </authorList>
    </citation>
    <scope>NUCLEOTIDE SEQUENCE [LARGE SCALE GENOMIC DNA]</scope>
    <source>
        <strain evidence="1 2">LA</strain>
    </source>
</reference>
<keyword evidence="2" id="KW-1185">Reference proteome</keyword>
<accession>A0A401XMH8</accession>
<dbReference type="AlphaFoldDB" id="A0A401XMH8"/>
<evidence type="ECO:0000313" key="2">
    <source>
        <dbReference type="Proteomes" id="UP000286715"/>
    </source>
</evidence>